<evidence type="ECO:0000256" key="1">
    <source>
        <dbReference type="SAM" id="MobiDB-lite"/>
    </source>
</evidence>
<protein>
    <submittedName>
        <fullName evidence="2">Uncharacterized protein</fullName>
    </submittedName>
</protein>
<name>A0AAP0PX12_9MAGN</name>
<dbReference type="AlphaFoldDB" id="A0AAP0PX12"/>
<comment type="caution">
    <text evidence="2">The sequence shown here is derived from an EMBL/GenBank/DDBJ whole genome shotgun (WGS) entry which is preliminary data.</text>
</comment>
<reference evidence="2 3" key="1">
    <citation type="submission" date="2024-01" db="EMBL/GenBank/DDBJ databases">
        <title>Genome assemblies of Stephania.</title>
        <authorList>
            <person name="Yang L."/>
        </authorList>
    </citation>
    <scope>NUCLEOTIDE SEQUENCE [LARGE SCALE GENOMIC DNA]</scope>
    <source>
        <strain evidence="2">JXDWG</strain>
        <tissue evidence="2">Leaf</tissue>
    </source>
</reference>
<dbReference type="Proteomes" id="UP001419268">
    <property type="component" value="Unassembled WGS sequence"/>
</dbReference>
<sequence>MVKISQALLSSQHHQTPHLVEETPLESDASTRGSPDEMQRQVIDPSSPKEE</sequence>
<evidence type="ECO:0000313" key="3">
    <source>
        <dbReference type="Proteomes" id="UP001419268"/>
    </source>
</evidence>
<dbReference type="EMBL" id="JBBNAG010000002">
    <property type="protein sequence ID" value="KAK9157584.1"/>
    <property type="molecule type" value="Genomic_DNA"/>
</dbReference>
<evidence type="ECO:0000313" key="2">
    <source>
        <dbReference type="EMBL" id="KAK9157584.1"/>
    </source>
</evidence>
<organism evidence="2 3">
    <name type="scientific">Stephania cephalantha</name>
    <dbReference type="NCBI Taxonomy" id="152367"/>
    <lineage>
        <taxon>Eukaryota</taxon>
        <taxon>Viridiplantae</taxon>
        <taxon>Streptophyta</taxon>
        <taxon>Embryophyta</taxon>
        <taxon>Tracheophyta</taxon>
        <taxon>Spermatophyta</taxon>
        <taxon>Magnoliopsida</taxon>
        <taxon>Ranunculales</taxon>
        <taxon>Menispermaceae</taxon>
        <taxon>Menispermoideae</taxon>
        <taxon>Cissampelideae</taxon>
        <taxon>Stephania</taxon>
    </lineage>
</organism>
<keyword evidence="3" id="KW-1185">Reference proteome</keyword>
<feature type="region of interest" description="Disordered" evidence="1">
    <location>
        <begin position="1"/>
        <end position="51"/>
    </location>
</feature>
<accession>A0AAP0PX12</accession>
<gene>
    <name evidence="2" type="ORF">Scep_004158</name>
</gene>
<proteinExistence type="predicted"/>